<evidence type="ECO:0000313" key="2">
    <source>
        <dbReference type="EMBL" id="TGM18952.1"/>
    </source>
</evidence>
<sequence length="556" mass="64879">MSEKKTMDFLRNLAKDNNGQCLSKKYSDKNFKYKWQCDQGHTWEARYNNILKGSWCQKCKGISALEELKKVAIGRGGRLLSKKFYGSKEKHEWECENAHRWFAKASKVKNENSWCPHCKAHTIEQLQLEAEKFGGSCLSKEYVHSQKKLLWVCKNNHQFEKTASSVLQGTWCKECTKLNLKDLSEIATKRDGKLISKEYSNQFEKLEWECSSGHRFLQSPHSVKAFHWCPKCKENYGEKITRLIFEKSFDAKFDKTRPSWLKTKEGNSLELDGFNEGLKIAFEHQGKHHTNKNHYFNKNSKSKSNQINRDKIKRKLTNENGIILIEIPQLNPADELKVQIEKVHSIINKSNIKISNLNIHISEKEIFSSRFQIRLKEINSIVLKKKGTLISKYYLSGRHKLNVICINKHEFKISSEDLKSGRWCPECAPNKKLSLAEAKEIAIGNNGVCLSEEYYNNNTKMRWKCNVCENEWDAHIANIKNGRWCPKCGRERSNQKRRYSLQEIKAEGKKLGFQLISKEYNGYRKKLKWKCKHGQIFDKSILKLREFAGCLKCRAS</sequence>
<feature type="domain" description="Treble clef zinc finger" evidence="1">
    <location>
        <begin position="452"/>
        <end position="490"/>
    </location>
</feature>
<organism evidence="2 3">
    <name type="scientific">Leptospira stimsonii</name>
    <dbReference type="NCBI Taxonomy" id="2202203"/>
    <lineage>
        <taxon>Bacteria</taxon>
        <taxon>Pseudomonadati</taxon>
        <taxon>Spirochaetota</taxon>
        <taxon>Spirochaetia</taxon>
        <taxon>Leptospirales</taxon>
        <taxon>Leptospiraceae</taxon>
        <taxon>Leptospira</taxon>
    </lineage>
</organism>
<reference evidence="3" key="1">
    <citation type="journal article" date="2019" name="PLoS Negl. Trop. Dis.">
        <title>Revisiting the worldwide diversity of Leptospira species in the environment.</title>
        <authorList>
            <person name="Vincent A.T."/>
            <person name="Schiettekatte O."/>
            <person name="Bourhy P."/>
            <person name="Veyrier F.J."/>
            <person name="Picardeau M."/>
        </authorList>
    </citation>
    <scope>NUCLEOTIDE SEQUENCE [LARGE SCALE GENOMIC DNA]</scope>
    <source>
        <strain evidence="3">201702407</strain>
    </source>
</reference>
<name>A0ABY2N9V2_9LEPT</name>
<dbReference type="EMBL" id="RQGT01000032">
    <property type="protein sequence ID" value="TGM18952.1"/>
    <property type="molecule type" value="Genomic_DNA"/>
</dbReference>
<dbReference type="Proteomes" id="UP000297422">
    <property type="component" value="Unassembled WGS sequence"/>
</dbReference>
<dbReference type="RefSeq" id="WP_135684291.1">
    <property type="nucleotide sequence ID" value="NZ_RQEQ01000036.1"/>
</dbReference>
<keyword evidence="3" id="KW-1185">Reference proteome</keyword>
<comment type="caution">
    <text evidence="2">The sequence shown here is derived from an EMBL/GenBank/DDBJ whole genome shotgun (WGS) entry which is preliminary data.</text>
</comment>
<protein>
    <recommendedName>
        <fullName evidence="1">Treble clef zinc finger domain-containing protein</fullName>
    </recommendedName>
</protein>
<dbReference type="InterPro" id="IPR025487">
    <property type="entry name" value="DUF4379"/>
</dbReference>
<evidence type="ECO:0000313" key="3">
    <source>
        <dbReference type="Proteomes" id="UP000297422"/>
    </source>
</evidence>
<dbReference type="Pfam" id="PF14311">
    <property type="entry name" value="DUF4379"/>
    <property type="match status" value="1"/>
</dbReference>
<proteinExistence type="predicted"/>
<gene>
    <name evidence="2" type="ORF">EHQ90_05340</name>
</gene>
<accession>A0ABY2N9V2</accession>
<evidence type="ECO:0000259" key="1">
    <source>
        <dbReference type="Pfam" id="PF14311"/>
    </source>
</evidence>